<dbReference type="Proteomes" id="UP000779574">
    <property type="component" value="Unassembled WGS sequence"/>
</dbReference>
<dbReference type="OrthoDB" id="2305901at2759"/>
<sequence>MANLRLPPELLLLVMKHVEKGESFRASKNSLLNAMLVNHEWAEASSYILWQSPPVSALASVSADQRQYYANKISELSCENDEDAKCHATYKDLSFPRLKDIYIQGFNLREGDPLHLTQYMQPQLENFDLHGNRLCKNDLATLASNCPRLKDLYLDESIDGAEQDHIVEFFRNCKSLEVVSLGDGWAALEPELFAALAGHKGLQELYIGSVGADFAIRGGLSMISAPFQNLQMLTMTVESEAVLPLASAVTSVHILHLTIEDSEHDALTSLGALKGLVSLKLTFLDDTELTQEGFRALECMKELRSLTMDSRGAPLSAFWMDDNFFIKFTSKLPKLANLRLSLDLDITTTSLTALARTHPAFEYFDFFGEFEFSDWSRISKPLFPNLIRFVVEAPFIEGRTRRSADATVEEKASQIADILFRHCPVLDQLSFHSYHENLLAQLVIEAYGAKVPGKFSTSMSTWFRDRDYMTKLYNETRIHQG</sequence>
<dbReference type="SUPFAM" id="SSF52047">
    <property type="entry name" value="RNI-like"/>
    <property type="match status" value="1"/>
</dbReference>
<feature type="non-terminal residue" evidence="1">
    <location>
        <position position="481"/>
    </location>
</feature>
<dbReference type="Gene3D" id="3.80.10.10">
    <property type="entry name" value="Ribonuclease Inhibitor"/>
    <property type="match status" value="1"/>
</dbReference>
<dbReference type="EMBL" id="JAHFXF010001082">
    <property type="protein sequence ID" value="KAG9676841.1"/>
    <property type="molecule type" value="Genomic_DNA"/>
</dbReference>
<proteinExistence type="predicted"/>
<name>A0A9P8E327_AURME</name>
<dbReference type="AlphaFoldDB" id="A0A9P8E327"/>
<reference evidence="1" key="2">
    <citation type="submission" date="2021-08" db="EMBL/GenBank/DDBJ databases">
        <authorList>
            <person name="Gostincar C."/>
            <person name="Sun X."/>
            <person name="Song Z."/>
            <person name="Gunde-Cimerman N."/>
        </authorList>
    </citation>
    <scope>NUCLEOTIDE SEQUENCE</scope>
    <source>
        <strain evidence="1">EXF-9911</strain>
    </source>
</reference>
<accession>A0A9P8E327</accession>
<protein>
    <recommendedName>
        <fullName evidence="3">F-box domain-containing protein</fullName>
    </recommendedName>
</protein>
<organism evidence="1 2">
    <name type="scientific">Aureobasidium melanogenum</name>
    <name type="common">Aureobasidium pullulans var. melanogenum</name>
    <dbReference type="NCBI Taxonomy" id="46634"/>
    <lineage>
        <taxon>Eukaryota</taxon>
        <taxon>Fungi</taxon>
        <taxon>Dikarya</taxon>
        <taxon>Ascomycota</taxon>
        <taxon>Pezizomycotina</taxon>
        <taxon>Dothideomycetes</taxon>
        <taxon>Dothideomycetidae</taxon>
        <taxon>Dothideales</taxon>
        <taxon>Saccotheciaceae</taxon>
        <taxon>Aureobasidium</taxon>
    </lineage>
</organism>
<gene>
    <name evidence="1" type="ORF">KCU76_g15886</name>
</gene>
<evidence type="ECO:0000313" key="1">
    <source>
        <dbReference type="EMBL" id="KAG9676841.1"/>
    </source>
</evidence>
<evidence type="ECO:0000313" key="2">
    <source>
        <dbReference type="Proteomes" id="UP000779574"/>
    </source>
</evidence>
<dbReference type="InterPro" id="IPR032675">
    <property type="entry name" value="LRR_dom_sf"/>
</dbReference>
<evidence type="ECO:0008006" key="3">
    <source>
        <dbReference type="Google" id="ProtNLM"/>
    </source>
</evidence>
<reference evidence="1" key="1">
    <citation type="journal article" date="2021" name="J Fungi (Basel)">
        <title>Virulence traits and population genomics of the black yeast Aureobasidium melanogenum.</title>
        <authorList>
            <person name="Cernosa A."/>
            <person name="Sun X."/>
            <person name="Gostincar C."/>
            <person name="Fang C."/>
            <person name="Gunde-Cimerman N."/>
            <person name="Song Z."/>
        </authorList>
    </citation>
    <scope>NUCLEOTIDE SEQUENCE</scope>
    <source>
        <strain evidence="1">EXF-9911</strain>
    </source>
</reference>
<comment type="caution">
    <text evidence="1">The sequence shown here is derived from an EMBL/GenBank/DDBJ whole genome shotgun (WGS) entry which is preliminary data.</text>
</comment>